<evidence type="ECO:0000256" key="4">
    <source>
        <dbReference type="ARBA" id="ARBA00022536"/>
    </source>
</evidence>
<feature type="disulfide bond" evidence="15">
    <location>
        <begin position="238"/>
        <end position="247"/>
    </location>
</feature>
<feature type="disulfide bond" evidence="15">
    <location>
        <begin position="162"/>
        <end position="171"/>
    </location>
</feature>
<feature type="domain" description="Laminin G" evidence="17">
    <location>
        <begin position="948"/>
        <end position="1135"/>
    </location>
</feature>
<dbReference type="FunFam" id="2.10.25.10:FF:000252">
    <property type="entry name" value="Crumbs homolog 1 (Drosophila)"/>
    <property type="match status" value="1"/>
</dbReference>
<keyword evidence="9 16" id="KW-1133">Transmembrane helix</keyword>
<dbReference type="GeneTree" id="ENSGT00940000155152"/>
<dbReference type="FunFam" id="2.10.25.10:FF:000279">
    <property type="entry name" value="Neurogenic locus notch 1"/>
    <property type="match status" value="1"/>
</dbReference>
<feature type="domain" description="EGF-like" evidence="18">
    <location>
        <begin position="429"/>
        <end position="469"/>
    </location>
</feature>
<dbReference type="InterPro" id="IPR000152">
    <property type="entry name" value="EGF-type_Asp/Asn_hydroxyl_site"/>
</dbReference>
<dbReference type="InterPro" id="IPR018097">
    <property type="entry name" value="EGF_Ca-bd_CS"/>
</dbReference>
<evidence type="ECO:0000256" key="1">
    <source>
        <dbReference type="ARBA" id="ARBA00004247"/>
    </source>
</evidence>
<evidence type="ECO:0000256" key="14">
    <source>
        <dbReference type="ARBA" id="ARBA00060989"/>
    </source>
</evidence>
<keyword evidence="6" id="KW-0732">Signal</keyword>
<dbReference type="GO" id="GO:0001750">
    <property type="term" value="C:photoreceptor outer segment"/>
    <property type="evidence" value="ECO:0007669"/>
    <property type="project" value="Ensembl"/>
</dbReference>
<dbReference type="FunFam" id="2.10.25.10:FF:000031">
    <property type="entry name" value="neurogenic locus notch homolog protein 3"/>
    <property type="match status" value="1"/>
</dbReference>
<keyword evidence="3" id="KW-1003">Cell membrane</keyword>
<feature type="domain" description="Laminin G" evidence="17">
    <location>
        <begin position="689"/>
        <end position="862"/>
    </location>
</feature>
<feature type="disulfide bond" evidence="15">
    <location>
        <begin position="686"/>
        <end position="695"/>
    </location>
</feature>
<dbReference type="GO" id="GO:0010001">
    <property type="term" value="P:glial cell differentiation"/>
    <property type="evidence" value="ECO:0007669"/>
    <property type="project" value="Ensembl"/>
</dbReference>
<dbReference type="Pfam" id="PF12661">
    <property type="entry name" value="hEGF"/>
    <property type="match status" value="1"/>
</dbReference>
<dbReference type="GO" id="GO:0062139">
    <property type="term" value="P:camera-type eye photoreceptor cell development"/>
    <property type="evidence" value="ECO:0007669"/>
    <property type="project" value="Ensembl"/>
</dbReference>
<evidence type="ECO:0000313" key="19">
    <source>
        <dbReference type="Ensembl" id="ENSPMRP00000015614.1"/>
    </source>
</evidence>
<feature type="disulfide bond" evidence="15">
    <location>
        <begin position="373"/>
        <end position="382"/>
    </location>
</feature>
<feature type="disulfide bond" evidence="15">
    <location>
        <begin position="911"/>
        <end position="920"/>
    </location>
</feature>
<dbReference type="GO" id="GO:0005509">
    <property type="term" value="F:calcium ion binding"/>
    <property type="evidence" value="ECO:0007669"/>
    <property type="project" value="InterPro"/>
</dbReference>
<feature type="domain" description="EGF-like" evidence="18">
    <location>
        <begin position="327"/>
        <end position="383"/>
    </location>
</feature>
<feature type="disulfide bond" evidence="15">
    <location>
        <begin position="459"/>
        <end position="468"/>
    </location>
</feature>
<dbReference type="FunFam" id="2.10.25.10:FF:000413">
    <property type="entry name" value="Crumbs cell polarity complex component 1"/>
    <property type="match status" value="1"/>
</dbReference>
<dbReference type="PRINTS" id="PR00010">
    <property type="entry name" value="EGFBLOOD"/>
</dbReference>
<feature type="domain" description="EGF-like" evidence="18">
    <location>
        <begin position="250"/>
        <end position="287"/>
    </location>
</feature>
<evidence type="ECO:0000256" key="3">
    <source>
        <dbReference type="ARBA" id="ARBA00022475"/>
    </source>
</evidence>
<dbReference type="GO" id="GO:0097386">
    <property type="term" value="C:glial cell projection"/>
    <property type="evidence" value="ECO:0007669"/>
    <property type="project" value="Ensembl"/>
</dbReference>
<accession>A0A670IVT0</accession>
<keyword evidence="11 15" id="KW-1015">Disulfide bond</keyword>
<feature type="domain" description="EGF-like" evidence="18">
    <location>
        <begin position="136"/>
        <end position="172"/>
    </location>
</feature>
<feature type="domain" description="EGF-like" evidence="18">
    <location>
        <begin position="174"/>
        <end position="210"/>
    </location>
</feature>
<keyword evidence="8" id="KW-0221">Differentiation</keyword>
<dbReference type="PROSITE" id="PS50026">
    <property type="entry name" value="EGF_3"/>
    <property type="match status" value="17"/>
</dbReference>
<dbReference type="PROSITE" id="PS50025">
    <property type="entry name" value="LAM_G_DOMAIN"/>
    <property type="match status" value="3"/>
</dbReference>
<evidence type="ECO:0000256" key="7">
    <source>
        <dbReference type="ARBA" id="ARBA00022737"/>
    </source>
</evidence>
<keyword evidence="13" id="KW-0966">Cell projection</keyword>
<dbReference type="Gene3D" id="2.10.25.10">
    <property type="entry name" value="Laminin"/>
    <property type="match status" value="17"/>
</dbReference>
<dbReference type="GO" id="GO:0010842">
    <property type="term" value="P:retina layer formation"/>
    <property type="evidence" value="ECO:0007669"/>
    <property type="project" value="Ensembl"/>
</dbReference>
<feature type="disulfide bond" evidence="15">
    <location>
        <begin position="1200"/>
        <end position="1209"/>
    </location>
</feature>
<keyword evidence="5 16" id="KW-0812">Transmembrane</keyword>
<dbReference type="PROSITE" id="PS01187">
    <property type="entry name" value="EGF_CA"/>
    <property type="match status" value="4"/>
</dbReference>
<dbReference type="GO" id="GO:0060060">
    <property type="term" value="P:post-embryonic retina morphogenesis in camera-type eye"/>
    <property type="evidence" value="ECO:0007669"/>
    <property type="project" value="Ensembl"/>
</dbReference>
<feature type="transmembrane region" description="Helical" evidence="16">
    <location>
        <begin position="1339"/>
        <end position="1363"/>
    </location>
</feature>
<dbReference type="InterPro" id="IPR001881">
    <property type="entry name" value="EGF-like_Ca-bd_dom"/>
</dbReference>
<reference evidence="19 20" key="1">
    <citation type="journal article" date="2019" name="Proc. Natl. Acad. Sci. U.S.A.">
        <title>Regulatory changes in pterin and carotenoid genes underlie balanced color polymorphisms in the wall lizard.</title>
        <authorList>
            <person name="Andrade P."/>
            <person name="Pinho C."/>
            <person name="Perez I de Lanuza G."/>
            <person name="Afonso S."/>
            <person name="Brejcha J."/>
            <person name="Rubin C.J."/>
            <person name="Wallerman O."/>
            <person name="Pereira P."/>
            <person name="Sabatino S.J."/>
            <person name="Bellati A."/>
            <person name="Pellitteri-Rosa D."/>
            <person name="Bosakova Z."/>
            <person name="Bunikis I."/>
            <person name="Carretero M.A."/>
            <person name="Feiner N."/>
            <person name="Marsik P."/>
            <person name="Pauperio F."/>
            <person name="Salvi D."/>
            <person name="Soler L."/>
            <person name="While G.M."/>
            <person name="Uller T."/>
            <person name="Font E."/>
            <person name="Andersson L."/>
            <person name="Carneiro M."/>
        </authorList>
    </citation>
    <scope>NUCLEOTIDE SEQUENCE</scope>
</reference>
<keyword evidence="10 16" id="KW-0472">Membrane</keyword>
<evidence type="ECO:0000256" key="12">
    <source>
        <dbReference type="ARBA" id="ARBA00023180"/>
    </source>
</evidence>
<dbReference type="InterPro" id="IPR003645">
    <property type="entry name" value="Fol_N"/>
</dbReference>
<keyword evidence="20" id="KW-1185">Reference proteome</keyword>
<keyword evidence="12" id="KW-0325">Glycoprotein</keyword>
<keyword evidence="7" id="KW-0677">Repeat</keyword>
<dbReference type="CDD" id="cd00110">
    <property type="entry name" value="LamG"/>
    <property type="match status" value="3"/>
</dbReference>
<dbReference type="GO" id="GO:0010467">
    <property type="term" value="P:gene expression"/>
    <property type="evidence" value="ECO:0007669"/>
    <property type="project" value="Ensembl"/>
</dbReference>
<dbReference type="GO" id="GO:0016324">
    <property type="term" value="C:apical plasma membrane"/>
    <property type="evidence" value="ECO:0007669"/>
    <property type="project" value="UniProtKB-SubCell"/>
</dbReference>
<dbReference type="FunFam" id="2.10.25.10:FF:000122">
    <property type="entry name" value="Protein crumbs homolog 2"/>
    <property type="match status" value="1"/>
</dbReference>
<protein>
    <submittedName>
        <fullName evidence="19">Crumbs cell polarity complex component 1</fullName>
    </submittedName>
</protein>
<dbReference type="InterPro" id="IPR000742">
    <property type="entry name" value="EGF"/>
</dbReference>
<feature type="domain" description="EGF-like" evidence="18">
    <location>
        <begin position="1137"/>
        <end position="1173"/>
    </location>
</feature>
<dbReference type="FunFam" id="2.10.25.10:FF:000123">
    <property type="entry name" value="Crumbs homolog 1 (Drosophila)"/>
    <property type="match status" value="2"/>
</dbReference>
<dbReference type="FunFam" id="2.10.25.10:FF:000400">
    <property type="entry name" value="Crumbs cell polarity complex component 1"/>
    <property type="match status" value="1"/>
</dbReference>
<dbReference type="FunFam" id="2.10.25.10:FF:000282">
    <property type="entry name" value="Crumbs cell polarity complex component 2"/>
    <property type="match status" value="1"/>
</dbReference>
<dbReference type="GO" id="GO:0050908">
    <property type="term" value="P:detection of light stimulus involved in visual perception"/>
    <property type="evidence" value="ECO:0007669"/>
    <property type="project" value="Ensembl"/>
</dbReference>
<evidence type="ECO:0000256" key="5">
    <source>
        <dbReference type="ARBA" id="ARBA00022692"/>
    </source>
</evidence>
<feature type="disulfide bond" evidence="15">
    <location>
        <begin position="67"/>
        <end position="84"/>
    </location>
</feature>
<reference evidence="19" key="2">
    <citation type="submission" date="2025-08" db="UniProtKB">
        <authorList>
            <consortium name="Ensembl"/>
        </authorList>
    </citation>
    <scope>IDENTIFICATION</scope>
</reference>
<dbReference type="SMART" id="SM00181">
    <property type="entry name" value="EGF"/>
    <property type="match status" value="17"/>
</dbReference>
<dbReference type="PROSITE" id="PS00022">
    <property type="entry name" value="EGF_1"/>
    <property type="match status" value="13"/>
</dbReference>
<dbReference type="SUPFAM" id="SSF57184">
    <property type="entry name" value="Growth factor receptor domain"/>
    <property type="match status" value="2"/>
</dbReference>
<name>A0A670IVT0_PODMU</name>
<dbReference type="GO" id="GO:0008104">
    <property type="term" value="P:intracellular protein localization"/>
    <property type="evidence" value="ECO:0007669"/>
    <property type="project" value="Ensembl"/>
</dbReference>
<dbReference type="GO" id="GO:0005902">
    <property type="term" value="C:microvillus"/>
    <property type="evidence" value="ECO:0007669"/>
    <property type="project" value="Ensembl"/>
</dbReference>
<dbReference type="SMART" id="SM00179">
    <property type="entry name" value="EGF_CA"/>
    <property type="match status" value="15"/>
</dbReference>
<dbReference type="SUPFAM" id="SSF57196">
    <property type="entry name" value="EGF/Laminin"/>
    <property type="match status" value="9"/>
</dbReference>
<dbReference type="GO" id="GO:0035845">
    <property type="term" value="P:photoreceptor cell outer segment organization"/>
    <property type="evidence" value="ECO:0007669"/>
    <property type="project" value="Ensembl"/>
</dbReference>
<feature type="disulfide bond" evidence="15">
    <location>
        <begin position="124"/>
        <end position="133"/>
    </location>
</feature>
<feature type="disulfide bond" evidence="15">
    <location>
        <begin position="200"/>
        <end position="209"/>
    </location>
</feature>
<evidence type="ECO:0000256" key="11">
    <source>
        <dbReference type="ARBA" id="ARBA00023157"/>
    </source>
</evidence>
<feature type="domain" description="EGF-like" evidence="18">
    <location>
        <begin position="1175"/>
        <end position="1210"/>
    </location>
</feature>
<feature type="disulfide bond" evidence="15">
    <location>
        <begin position="1163"/>
        <end position="1172"/>
    </location>
</feature>
<feature type="domain" description="EGF-like" evidence="18">
    <location>
        <begin position="212"/>
        <end position="248"/>
    </location>
</feature>
<dbReference type="FunFam" id="2.60.120.200:FF:000055">
    <property type="entry name" value="Crumbs cell polarity complex component 1"/>
    <property type="match status" value="1"/>
</dbReference>
<dbReference type="FunFam" id="2.10.25.10:FF:000208">
    <property type="entry name" value="Crumbs 2, cell polarity complex component"/>
    <property type="match status" value="1"/>
</dbReference>
<feature type="disulfide bond" evidence="15">
    <location>
        <begin position="315"/>
        <end position="324"/>
    </location>
</feature>
<dbReference type="FunFam" id="2.10.25.10:FF:000173">
    <property type="entry name" value="Neurogenic locus notch protein 2"/>
    <property type="match status" value="1"/>
</dbReference>
<evidence type="ECO:0000256" key="10">
    <source>
        <dbReference type="ARBA" id="ARBA00023136"/>
    </source>
</evidence>
<evidence type="ECO:0000313" key="20">
    <source>
        <dbReference type="Proteomes" id="UP000472272"/>
    </source>
</evidence>
<gene>
    <name evidence="19" type="primary">CRB1</name>
</gene>
<feature type="domain" description="EGF-like" evidence="18">
    <location>
        <begin position="58"/>
        <end position="96"/>
    </location>
</feature>
<dbReference type="InterPro" id="IPR001791">
    <property type="entry name" value="Laminin_G"/>
</dbReference>
<dbReference type="GO" id="GO:0071482">
    <property type="term" value="P:cellular response to light stimulus"/>
    <property type="evidence" value="ECO:0007669"/>
    <property type="project" value="Ensembl"/>
</dbReference>
<dbReference type="GO" id="GO:0045494">
    <property type="term" value="P:photoreceptor cell maintenance"/>
    <property type="evidence" value="ECO:0007669"/>
    <property type="project" value="Ensembl"/>
</dbReference>
<evidence type="ECO:0000256" key="9">
    <source>
        <dbReference type="ARBA" id="ARBA00022989"/>
    </source>
</evidence>
<dbReference type="GO" id="GO:0061159">
    <property type="term" value="P:establishment of bipolar cell polarity involved in cell morphogenesis"/>
    <property type="evidence" value="ECO:0007669"/>
    <property type="project" value="Ensembl"/>
</dbReference>
<dbReference type="InterPro" id="IPR013032">
    <property type="entry name" value="EGF-like_CS"/>
</dbReference>
<dbReference type="Gene3D" id="2.60.120.200">
    <property type="match status" value="3"/>
</dbReference>
<dbReference type="PROSITE" id="PS01186">
    <property type="entry name" value="EGF_2"/>
    <property type="match status" value="11"/>
</dbReference>
<sequence length="1401" mass="152916">MFFVQEPIKESLCLKDGPRCLSSSCQKDPECGGAAAEDGCGCPDSPGVTPAKRCAKQPYDPCSSSPCLHNATCSSTAGNLSFTCTCPAGYAGPTCETAASTCGSHFCGHGGTCLEEPGGPACLCAEGYTGPSCEADIDECLSSPCLNGAVCRDRVRGYACYCVPGYQGRHCNLEVDECASDPCLNGATCLNLIGNYECVCPLEYTGINCELEIDECLSQPCLNGGTCHDRLGGYYCSCPLGFLGDLCAVNTDECASQPCLNGGQCIDGINGYSCNCTGSGYMGLHCETLIPFCWFHPCLNNATCEDAVDSYICHCWPGYAGSHCETDINECSSNPCLHGSECVELSWSSWYGRIPELPSEFSYQRALGYVCSCRAGFTGIHCEEDIDECQMNPCQNGGTCENYLGNYTCHCQPGEEEGIYYGGWNCTEVLLGCVQHKCQNGGLCVPHFTDGQHRFSCICSNGYTGVHCETMTTLSFQGNGFLRVNSITTPVQDGFYNINLRFLTIQPTTFLFHRGDKSTFVKLELLNGYLHLSMQVNNNQSKAFLLIAQNVSDGEWHSVEVTIARAVTLKLLDSSCIEPCLSKATATIDGDQPMFTFQSTFLGGLPVGNRSDDSLLNIYNMHSAPSFVGCLQDIEIDLNIIIPENMSSDSSLNVKAGCTKKDWCEHHPCQNKGRCINLWLSYQCDCYRPYAEPNCATEYIPGRFGHEESKGVTISMFVRTRKPSGLLLSLKKGAILFLKVWLEGGKLLASGLSSDKLLGTQPVNDGNFYLISLKIKPNKTELFQSSQNLGYISIPVIKIQSGDIMYIGGLPDDQETHVNGGYFKGCIQDLRLGNQPLEFFPVTTSSDSVIRKSTLINIAPGCIGDNLCQHQLSILAGSDSPLFQTRHLFQPNPCQNGGVCYSIWDDFTCTCPPNTAGKACEDVKWCELSPCPHEAQCQLVHRGFECIANAIFSGRSSAIFYRSNGNISRDLTNITFGFRTRDSDVILLYAEKEPEFVTIRIQNARLVFQLQSGNSLYTLSLASSRPVNDGILHQVTFSMMEPLSQSSRWLMDINDKEDITTSTVATGNLNFLREETDIYLADKAFDNLDGLRGCMTTVEVGGIHLSYFETIDGYMKKPQEEQFLKISANPVVTGCLPMDACSSNPCMHNGICEDFYSYYSCTCAEGWTGTHCETNIDECASNPCVHGNCSDRVAMYKCICDLGYTGSRCEEDIDDCRGHLCANGATCVDEINGYSCLCAGNFTGRYIRLPSTVCGNEIKNITCYNYGNCSELQGLLECMCLPGFTGRRCEVDINECTSDPCLNGGLCQNLLNKFNCVCDLNYAGDRCEIDLTTDLASNIFTAIGSVTLALLLIFLLAATASVITSNKRATQGTYSPSRQEKEGSRVEMWNMVQPPPMERLI</sequence>
<dbReference type="Pfam" id="PF00008">
    <property type="entry name" value="EGF"/>
    <property type="match status" value="13"/>
</dbReference>
<dbReference type="CDD" id="cd00054">
    <property type="entry name" value="EGF_CA"/>
    <property type="match status" value="16"/>
</dbReference>
<dbReference type="FunFam" id="2.10.25.10:FF:000434">
    <property type="entry name" value="Predicted protein"/>
    <property type="match status" value="1"/>
</dbReference>
<dbReference type="OMA" id="RDMFIML"/>
<feature type="disulfide bond" evidence="15">
    <location>
        <begin position="86"/>
        <end position="95"/>
    </location>
</feature>
<dbReference type="GO" id="GO:0035003">
    <property type="term" value="C:subapical complex"/>
    <property type="evidence" value="ECO:0007669"/>
    <property type="project" value="Ensembl"/>
</dbReference>
<dbReference type="PROSITE" id="PS00010">
    <property type="entry name" value="ASX_HYDROXYL"/>
    <property type="match status" value="11"/>
</dbReference>
<dbReference type="GO" id="GO:0007009">
    <property type="term" value="P:plasma membrane organization"/>
    <property type="evidence" value="ECO:0007669"/>
    <property type="project" value="Ensembl"/>
</dbReference>
<dbReference type="FunFam" id="2.10.25.10:FF:000039">
    <property type="entry name" value="Crumbs cell polarity complex component 1"/>
    <property type="match status" value="1"/>
</dbReference>
<organism evidence="19 20">
    <name type="scientific">Podarcis muralis</name>
    <name type="common">Wall lizard</name>
    <name type="synonym">Lacerta muralis</name>
    <dbReference type="NCBI Taxonomy" id="64176"/>
    <lineage>
        <taxon>Eukaryota</taxon>
        <taxon>Metazoa</taxon>
        <taxon>Chordata</taxon>
        <taxon>Craniata</taxon>
        <taxon>Vertebrata</taxon>
        <taxon>Euteleostomi</taxon>
        <taxon>Lepidosauria</taxon>
        <taxon>Squamata</taxon>
        <taxon>Bifurcata</taxon>
        <taxon>Unidentata</taxon>
        <taxon>Episquamata</taxon>
        <taxon>Laterata</taxon>
        <taxon>Lacertibaenia</taxon>
        <taxon>Lacertidae</taxon>
        <taxon>Podarcis</taxon>
    </lineage>
</organism>
<feature type="domain" description="EGF-like" evidence="18">
    <location>
        <begin position="1212"/>
        <end position="1248"/>
    </location>
</feature>
<reference evidence="19" key="3">
    <citation type="submission" date="2025-09" db="UniProtKB">
        <authorList>
            <consortium name="Ensembl"/>
        </authorList>
    </citation>
    <scope>IDENTIFICATION</scope>
</reference>
<evidence type="ECO:0000256" key="2">
    <source>
        <dbReference type="ARBA" id="ARBA00004316"/>
    </source>
</evidence>
<dbReference type="SUPFAM" id="SSF49899">
    <property type="entry name" value="Concanavalin A-like lectins/glucanases"/>
    <property type="match status" value="3"/>
</dbReference>
<dbReference type="GO" id="GO:0005912">
    <property type="term" value="C:adherens junction"/>
    <property type="evidence" value="ECO:0007669"/>
    <property type="project" value="Ensembl"/>
</dbReference>
<proteinExistence type="inferred from homology"/>
<dbReference type="Pfam" id="PF02210">
    <property type="entry name" value="Laminin_G_2"/>
    <property type="match status" value="3"/>
</dbReference>
<evidence type="ECO:0000256" key="13">
    <source>
        <dbReference type="ARBA" id="ARBA00023273"/>
    </source>
</evidence>
<feature type="domain" description="Laminin G" evidence="17">
    <location>
        <begin position="471"/>
        <end position="658"/>
    </location>
</feature>
<evidence type="ECO:0000259" key="17">
    <source>
        <dbReference type="PROSITE" id="PS50025"/>
    </source>
</evidence>
<evidence type="ECO:0000256" key="15">
    <source>
        <dbReference type="PROSITE-ProRule" id="PRU00076"/>
    </source>
</evidence>
<dbReference type="FunFam" id="2.10.25.10:FF:000472">
    <property type="entry name" value="Uncharacterized protein, isoform A"/>
    <property type="match status" value="1"/>
</dbReference>
<feature type="domain" description="EGF-like" evidence="18">
    <location>
        <begin position="385"/>
        <end position="427"/>
    </location>
</feature>
<evidence type="ECO:0000256" key="6">
    <source>
        <dbReference type="ARBA" id="ARBA00022729"/>
    </source>
</evidence>
<feature type="domain" description="EGF-like" evidence="18">
    <location>
        <begin position="1250"/>
        <end position="1290"/>
    </location>
</feature>
<evidence type="ECO:0000259" key="18">
    <source>
        <dbReference type="PROSITE" id="PS50026"/>
    </source>
</evidence>
<keyword evidence="4 15" id="KW-0245">EGF-like domain</keyword>
<dbReference type="GO" id="GO:0001974">
    <property type="term" value="P:blood vessel remodeling"/>
    <property type="evidence" value="ECO:0007669"/>
    <property type="project" value="Ensembl"/>
</dbReference>
<evidence type="ECO:0000256" key="16">
    <source>
        <dbReference type="SAM" id="Phobius"/>
    </source>
</evidence>
<dbReference type="InterPro" id="IPR009030">
    <property type="entry name" value="Growth_fac_rcpt_cys_sf"/>
</dbReference>
<dbReference type="FunFam" id="2.60.120.200:FF:000081">
    <property type="entry name" value="Crumbs 1, cell polarity complex component"/>
    <property type="match status" value="1"/>
</dbReference>
<dbReference type="InterPro" id="IPR013320">
    <property type="entry name" value="ConA-like_dom_sf"/>
</dbReference>
<dbReference type="Ensembl" id="ENSPMRT00000016675.1">
    <property type="protein sequence ID" value="ENSPMRP00000015614.1"/>
    <property type="gene ID" value="ENSPMRG00000010395.1"/>
</dbReference>
<feature type="domain" description="EGF-like" evidence="18">
    <location>
        <begin position="660"/>
        <end position="696"/>
    </location>
</feature>
<dbReference type="SMART" id="SM00282">
    <property type="entry name" value="LamG"/>
    <property type="match status" value="3"/>
</dbReference>
<comment type="similarity">
    <text evidence="14">Belongs to the Crumbs protein family.</text>
</comment>
<dbReference type="SMART" id="SM00274">
    <property type="entry name" value="FOLN"/>
    <property type="match status" value="2"/>
</dbReference>
<feature type="domain" description="EGF-like" evidence="18">
    <location>
        <begin position="289"/>
        <end position="325"/>
    </location>
</feature>
<feature type="disulfide bond" evidence="15">
    <location>
        <begin position="1179"/>
        <end position="1189"/>
    </location>
</feature>
<dbReference type="FunFam" id="2.10.25.10:FF:000348">
    <property type="entry name" value="Crumbs 1, cell polarity complex component"/>
    <property type="match status" value="1"/>
</dbReference>
<evidence type="ECO:0000256" key="8">
    <source>
        <dbReference type="ARBA" id="ARBA00022782"/>
    </source>
</evidence>
<feature type="domain" description="EGF-like" evidence="18">
    <location>
        <begin position="883"/>
        <end position="921"/>
    </location>
</feature>
<feature type="domain" description="EGF-like" evidence="18">
    <location>
        <begin position="1292"/>
        <end position="1328"/>
    </location>
</feature>
<feature type="domain" description="EGF-like" evidence="18">
    <location>
        <begin position="98"/>
        <end position="134"/>
    </location>
</feature>
<dbReference type="Proteomes" id="UP000472272">
    <property type="component" value="Chromosome 6"/>
</dbReference>
<dbReference type="PANTHER" id="PTHR24049">
    <property type="entry name" value="CRUMBS FAMILY MEMBER"/>
    <property type="match status" value="1"/>
</dbReference>
<comment type="subcellular location">
    <subcellularLocation>
        <location evidence="1">Apical cell membrane</location>
        <topology evidence="1">Single-pass type I membrane protein</topology>
    </subcellularLocation>
    <subcellularLocation>
        <location evidence="2">Cell projection</location>
    </subcellularLocation>
</comment>
<feature type="disulfide bond" evidence="15">
    <location>
        <begin position="1280"/>
        <end position="1289"/>
    </location>
</feature>
<dbReference type="InterPro" id="IPR051022">
    <property type="entry name" value="Notch_Cell-Fate_Det"/>
</dbReference>
<feature type="disulfide bond" evidence="15">
    <location>
        <begin position="1318"/>
        <end position="1327"/>
    </location>
</feature>
<comment type="caution">
    <text evidence="15">Lacks conserved residue(s) required for the propagation of feature annotation.</text>
</comment>